<dbReference type="EMBL" id="OX465086">
    <property type="protein sequence ID" value="CAI9262489.1"/>
    <property type="molecule type" value="Genomic_DNA"/>
</dbReference>
<proteinExistence type="predicted"/>
<name>A0AA35UR82_LACSI</name>
<evidence type="ECO:0000313" key="2">
    <source>
        <dbReference type="Proteomes" id="UP001177003"/>
    </source>
</evidence>
<accession>A0AA35UR82</accession>
<dbReference type="SUPFAM" id="SSF56672">
    <property type="entry name" value="DNA/RNA polymerases"/>
    <property type="match status" value="1"/>
</dbReference>
<dbReference type="GO" id="GO:0090615">
    <property type="term" value="P:mitochondrial mRNA processing"/>
    <property type="evidence" value="ECO:0007669"/>
    <property type="project" value="TreeGrafter"/>
</dbReference>
<gene>
    <name evidence="1" type="ORF">LSALG_LOCUS3223</name>
</gene>
<dbReference type="PANTHER" id="PTHR33642:SF5">
    <property type="entry name" value="MATURASE"/>
    <property type="match status" value="1"/>
</dbReference>
<reference evidence="1" key="1">
    <citation type="submission" date="2023-04" db="EMBL/GenBank/DDBJ databases">
        <authorList>
            <person name="Vijverberg K."/>
            <person name="Xiong W."/>
            <person name="Schranz E."/>
        </authorList>
    </citation>
    <scope>NUCLEOTIDE SEQUENCE</scope>
</reference>
<sequence>MNRGEPPDDLSKIRGEILNSDDPFTLPRTDTCTECSYGKVDSWVWNLGGCSEKSFLSRPLRGVRTHLRGLQVTVTRMVGKLTVPDDIQGWIPLKVVLPIERIMKEAIRMVLESIYDPEFPDTSHFRSGRGCHSTLRRIKEEWGTSRWFLEFDIRKCFHTIDRHRLIPIFKEEIGDPKFFYPI</sequence>
<dbReference type="AlphaFoldDB" id="A0AA35UR82"/>
<dbReference type="InterPro" id="IPR043502">
    <property type="entry name" value="DNA/RNA_pol_sf"/>
</dbReference>
<dbReference type="GO" id="GO:0003964">
    <property type="term" value="F:RNA-directed DNA polymerase activity"/>
    <property type="evidence" value="ECO:0007669"/>
    <property type="project" value="TreeGrafter"/>
</dbReference>
<evidence type="ECO:0000313" key="1">
    <source>
        <dbReference type="EMBL" id="CAI9262489.1"/>
    </source>
</evidence>
<organism evidence="1 2">
    <name type="scientific">Lactuca saligna</name>
    <name type="common">Willowleaf lettuce</name>
    <dbReference type="NCBI Taxonomy" id="75948"/>
    <lineage>
        <taxon>Eukaryota</taxon>
        <taxon>Viridiplantae</taxon>
        <taxon>Streptophyta</taxon>
        <taxon>Embryophyta</taxon>
        <taxon>Tracheophyta</taxon>
        <taxon>Spermatophyta</taxon>
        <taxon>Magnoliopsida</taxon>
        <taxon>eudicotyledons</taxon>
        <taxon>Gunneridae</taxon>
        <taxon>Pentapetalae</taxon>
        <taxon>asterids</taxon>
        <taxon>campanulids</taxon>
        <taxon>Asterales</taxon>
        <taxon>Asteraceae</taxon>
        <taxon>Cichorioideae</taxon>
        <taxon>Cichorieae</taxon>
        <taxon>Lactucinae</taxon>
        <taxon>Lactuca</taxon>
    </lineage>
</organism>
<keyword evidence="2" id="KW-1185">Reference proteome</keyword>
<dbReference type="GO" id="GO:0006315">
    <property type="term" value="P:homing of group II introns"/>
    <property type="evidence" value="ECO:0007669"/>
    <property type="project" value="TreeGrafter"/>
</dbReference>
<protein>
    <recommendedName>
        <fullName evidence="3">Reverse transcriptase domain-containing protein</fullName>
    </recommendedName>
</protein>
<evidence type="ECO:0008006" key="3">
    <source>
        <dbReference type="Google" id="ProtNLM"/>
    </source>
</evidence>
<dbReference type="PANTHER" id="PTHR33642">
    <property type="entry name" value="COX1/OXI3 INTRON 1 PROTEIN-RELATED"/>
    <property type="match status" value="1"/>
</dbReference>
<dbReference type="Proteomes" id="UP001177003">
    <property type="component" value="Chromosome 0"/>
</dbReference>
<dbReference type="GO" id="GO:0005739">
    <property type="term" value="C:mitochondrion"/>
    <property type="evidence" value="ECO:0007669"/>
    <property type="project" value="TreeGrafter"/>
</dbReference>